<dbReference type="SMART" id="SM00479">
    <property type="entry name" value="EXOIII"/>
    <property type="match status" value="1"/>
</dbReference>
<keyword evidence="6" id="KW-1185">Reference proteome</keyword>
<dbReference type="InterPro" id="IPR051274">
    <property type="entry name" value="3-5_Exoribonuclease"/>
</dbReference>
<dbReference type="EMBL" id="CAKOFQ010006784">
    <property type="protein sequence ID" value="CAH1971340.1"/>
    <property type="molecule type" value="Genomic_DNA"/>
</dbReference>
<reference evidence="5" key="1">
    <citation type="submission" date="2022-03" db="EMBL/GenBank/DDBJ databases">
        <authorList>
            <person name="Sayadi A."/>
        </authorList>
    </citation>
    <scope>NUCLEOTIDE SEQUENCE</scope>
</reference>
<evidence type="ECO:0000256" key="1">
    <source>
        <dbReference type="ARBA" id="ARBA00022722"/>
    </source>
</evidence>
<dbReference type="GO" id="GO:0003676">
    <property type="term" value="F:nucleic acid binding"/>
    <property type="evidence" value="ECO:0007669"/>
    <property type="project" value="InterPro"/>
</dbReference>
<sequence length="235" mass="27497">MSTLDLARQLNAVETICVKRELQTRCASQPFDYIFVLDFEATCWDRLDKDRGYSEIIEFPCVLYYVKKENIVAEFQEYVMPIEKPRLTAFCTELTGISQKQVDNGCPLGTCLMLFRQWLNKQMIKFGITMETPYSKCTFATWSDWDLGVCLRNECRRKRIAYPTFFENWMDVRYLYREFYQRRPKGLYGALSEVGLEFTGRQHCGLDDARNTAKLIGRMIADGIFLRNTTESSGE</sequence>
<organism evidence="5 6">
    <name type="scientific">Acanthoscelides obtectus</name>
    <name type="common">Bean weevil</name>
    <name type="synonym">Bruchus obtectus</name>
    <dbReference type="NCBI Taxonomy" id="200917"/>
    <lineage>
        <taxon>Eukaryota</taxon>
        <taxon>Metazoa</taxon>
        <taxon>Ecdysozoa</taxon>
        <taxon>Arthropoda</taxon>
        <taxon>Hexapoda</taxon>
        <taxon>Insecta</taxon>
        <taxon>Pterygota</taxon>
        <taxon>Neoptera</taxon>
        <taxon>Endopterygota</taxon>
        <taxon>Coleoptera</taxon>
        <taxon>Polyphaga</taxon>
        <taxon>Cucujiformia</taxon>
        <taxon>Chrysomeloidea</taxon>
        <taxon>Chrysomelidae</taxon>
        <taxon>Bruchinae</taxon>
        <taxon>Bruchini</taxon>
        <taxon>Acanthoscelides</taxon>
    </lineage>
</organism>
<dbReference type="PANTHER" id="PTHR23044">
    <property type="entry name" value="3'-5' EXONUCLEASE ERI1-RELATED"/>
    <property type="match status" value="1"/>
</dbReference>
<dbReference type="CDD" id="cd06133">
    <property type="entry name" value="ERI-1_3'hExo_like"/>
    <property type="match status" value="1"/>
</dbReference>
<protein>
    <recommendedName>
        <fullName evidence="4">Exonuclease domain-containing protein</fullName>
    </recommendedName>
</protein>
<dbReference type="InterPro" id="IPR047201">
    <property type="entry name" value="ERI-1_3'hExo-like"/>
</dbReference>
<name>A0A9P0P707_ACAOB</name>
<dbReference type="OrthoDB" id="448399at2759"/>
<dbReference type="PANTHER" id="PTHR23044:SF61">
    <property type="entry name" value="3'-5' EXORIBONUCLEASE 1-RELATED"/>
    <property type="match status" value="1"/>
</dbReference>
<dbReference type="InterPro" id="IPR036397">
    <property type="entry name" value="RNaseH_sf"/>
</dbReference>
<comment type="caution">
    <text evidence="5">The sequence shown here is derived from an EMBL/GenBank/DDBJ whole genome shotgun (WGS) entry which is preliminary data.</text>
</comment>
<dbReference type="GO" id="GO:0000175">
    <property type="term" value="F:3'-5'-RNA exonuclease activity"/>
    <property type="evidence" value="ECO:0007669"/>
    <property type="project" value="InterPro"/>
</dbReference>
<accession>A0A9P0P707</accession>
<proteinExistence type="predicted"/>
<dbReference type="InterPro" id="IPR012337">
    <property type="entry name" value="RNaseH-like_sf"/>
</dbReference>
<evidence type="ECO:0000259" key="4">
    <source>
        <dbReference type="SMART" id="SM00479"/>
    </source>
</evidence>
<dbReference type="InterPro" id="IPR013520">
    <property type="entry name" value="Ribonucl_H"/>
</dbReference>
<keyword evidence="2" id="KW-0378">Hydrolase</keyword>
<gene>
    <name evidence="5" type="ORF">ACAOBT_LOCUS9382</name>
</gene>
<evidence type="ECO:0000256" key="3">
    <source>
        <dbReference type="ARBA" id="ARBA00022839"/>
    </source>
</evidence>
<evidence type="ECO:0000313" key="5">
    <source>
        <dbReference type="EMBL" id="CAH1971340.1"/>
    </source>
</evidence>
<dbReference type="SUPFAM" id="SSF53098">
    <property type="entry name" value="Ribonuclease H-like"/>
    <property type="match status" value="1"/>
</dbReference>
<evidence type="ECO:0000256" key="2">
    <source>
        <dbReference type="ARBA" id="ARBA00022801"/>
    </source>
</evidence>
<dbReference type="Proteomes" id="UP001152888">
    <property type="component" value="Unassembled WGS sequence"/>
</dbReference>
<dbReference type="AlphaFoldDB" id="A0A9P0P707"/>
<dbReference type="Gene3D" id="3.30.420.10">
    <property type="entry name" value="Ribonuclease H-like superfamily/Ribonuclease H"/>
    <property type="match status" value="1"/>
</dbReference>
<feature type="domain" description="Exonuclease" evidence="4">
    <location>
        <begin position="33"/>
        <end position="225"/>
    </location>
</feature>
<dbReference type="Pfam" id="PF00929">
    <property type="entry name" value="RNase_T"/>
    <property type="match status" value="1"/>
</dbReference>
<keyword evidence="1" id="KW-0540">Nuclease</keyword>
<keyword evidence="3" id="KW-0269">Exonuclease</keyword>
<evidence type="ECO:0000313" key="6">
    <source>
        <dbReference type="Proteomes" id="UP001152888"/>
    </source>
</evidence>